<organism evidence="1">
    <name type="scientific">Brachypodium distachyon</name>
    <name type="common">Purple false brome</name>
    <name type="synonym">Trachynia distachya</name>
    <dbReference type="NCBI Taxonomy" id="15368"/>
    <lineage>
        <taxon>Eukaryota</taxon>
        <taxon>Viridiplantae</taxon>
        <taxon>Streptophyta</taxon>
        <taxon>Embryophyta</taxon>
        <taxon>Tracheophyta</taxon>
        <taxon>Spermatophyta</taxon>
        <taxon>Magnoliopsida</taxon>
        <taxon>Liliopsida</taxon>
        <taxon>Poales</taxon>
        <taxon>Poaceae</taxon>
        <taxon>BOP clade</taxon>
        <taxon>Pooideae</taxon>
        <taxon>Stipodae</taxon>
        <taxon>Brachypodieae</taxon>
        <taxon>Brachypodium</taxon>
    </lineage>
</organism>
<dbReference type="EnsemblPlants" id="KQK19262">
    <property type="protein sequence ID" value="KQK19262"/>
    <property type="gene ID" value="BRADI_1g47363v3"/>
</dbReference>
<keyword evidence="3" id="KW-1185">Reference proteome</keyword>
<gene>
    <name evidence="1" type="ORF">BRADI_1g47363v3</name>
</gene>
<reference evidence="1 2" key="1">
    <citation type="journal article" date="2010" name="Nature">
        <title>Genome sequencing and analysis of the model grass Brachypodium distachyon.</title>
        <authorList>
            <consortium name="International Brachypodium Initiative"/>
        </authorList>
    </citation>
    <scope>NUCLEOTIDE SEQUENCE [LARGE SCALE GENOMIC DNA]</scope>
    <source>
        <strain evidence="1 2">Bd21</strain>
    </source>
</reference>
<reference evidence="2" key="3">
    <citation type="submission" date="2018-08" db="UniProtKB">
        <authorList>
            <consortium name="EnsemblPlants"/>
        </authorList>
    </citation>
    <scope>IDENTIFICATION</scope>
    <source>
        <strain evidence="2">cv. Bd21</strain>
    </source>
</reference>
<dbReference type="EMBL" id="CM000880">
    <property type="protein sequence ID" value="KQK19262.2"/>
    <property type="molecule type" value="Genomic_DNA"/>
</dbReference>
<dbReference type="Gramene" id="KQK19262">
    <property type="protein sequence ID" value="KQK19262"/>
    <property type="gene ID" value="BRADI_1g47363v3"/>
</dbReference>
<dbReference type="InParanoid" id="A0A0Q3NNX6"/>
<dbReference type="AlphaFoldDB" id="A0A0Q3NNX6"/>
<sequence>MQPPLPPSRIGSPACLLRAATAALVATGKGVVREPIIDYIANVLADLDFDFGPPDGHGIFEFLFNALLTSRQSDSAVNGAVRWMQSCRPSAFPPYTEWLLPR</sequence>
<dbReference type="STRING" id="15368.A0A0Q3NNX6"/>
<evidence type="ECO:0000313" key="3">
    <source>
        <dbReference type="Proteomes" id="UP000008810"/>
    </source>
</evidence>
<name>A0A0Q3NNX6_BRADI</name>
<dbReference type="Proteomes" id="UP000008810">
    <property type="component" value="Chromosome 1"/>
</dbReference>
<protein>
    <submittedName>
        <fullName evidence="1 2">Uncharacterized protein</fullName>
    </submittedName>
</protein>
<evidence type="ECO:0000313" key="2">
    <source>
        <dbReference type="EnsemblPlants" id="KQK19262"/>
    </source>
</evidence>
<reference evidence="1" key="2">
    <citation type="submission" date="2017-06" db="EMBL/GenBank/DDBJ databases">
        <title>WGS assembly of Brachypodium distachyon.</title>
        <authorList>
            <consortium name="The International Brachypodium Initiative"/>
            <person name="Lucas S."/>
            <person name="Harmon-Smith M."/>
            <person name="Lail K."/>
            <person name="Tice H."/>
            <person name="Grimwood J."/>
            <person name="Bruce D."/>
            <person name="Barry K."/>
            <person name="Shu S."/>
            <person name="Lindquist E."/>
            <person name="Wang M."/>
            <person name="Pitluck S."/>
            <person name="Vogel J.P."/>
            <person name="Garvin D.F."/>
            <person name="Mockler T.C."/>
            <person name="Schmutz J."/>
            <person name="Rokhsar D."/>
            <person name="Bevan M.W."/>
        </authorList>
    </citation>
    <scope>NUCLEOTIDE SEQUENCE</scope>
    <source>
        <strain evidence="1">Bd21</strain>
    </source>
</reference>
<accession>A0A0Q3NNX6</accession>
<evidence type="ECO:0000313" key="1">
    <source>
        <dbReference type="EMBL" id="KQK19262.2"/>
    </source>
</evidence>
<proteinExistence type="predicted"/>